<dbReference type="InterPro" id="IPR050886">
    <property type="entry name" value="RNA-binding_reg"/>
</dbReference>
<dbReference type="SUPFAM" id="SSF54928">
    <property type="entry name" value="RNA-binding domain, RBD"/>
    <property type="match status" value="1"/>
</dbReference>
<accession>A0ABS9SN42</accession>
<dbReference type="PROSITE" id="PS50102">
    <property type="entry name" value="RRM"/>
    <property type="match status" value="1"/>
</dbReference>
<dbReference type="Pfam" id="PF00076">
    <property type="entry name" value="RRM_1"/>
    <property type="match status" value="1"/>
</dbReference>
<dbReference type="Proteomes" id="UP001202248">
    <property type="component" value="Unassembled WGS sequence"/>
</dbReference>
<organism evidence="3 4">
    <name type="scientific">Niabella ginsengisoli</name>
    <dbReference type="NCBI Taxonomy" id="522298"/>
    <lineage>
        <taxon>Bacteria</taxon>
        <taxon>Pseudomonadati</taxon>
        <taxon>Bacteroidota</taxon>
        <taxon>Chitinophagia</taxon>
        <taxon>Chitinophagales</taxon>
        <taxon>Chitinophagaceae</taxon>
        <taxon>Niabella</taxon>
    </lineage>
</organism>
<evidence type="ECO:0000256" key="1">
    <source>
        <dbReference type="ARBA" id="ARBA00022884"/>
    </source>
</evidence>
<dbReference type="EMBL" id="JAKWBL010000004">
    <property type="protein sequence ID" value="MCH5599780.1"/>
    <property type="molecule type" value="Genomic_DNA"/>
</dbReference>
<dbReference type="Gene3D" id="3.30.70.330">
    <property type="match status" value="1"/>
</dbReference>
<protein>
    <submittedName>
        <fullName evidence="3">RNA-binding protein</fullName>
    </submittedName>
</protein>
<dbReference type="InterPro" id="IPR035979">
    <property type="entry name" value="RBD_domain_sf"/>
</dbReference>
<comment type="caution">
    <text evidence="3">The sequence shown here is derived from an EMBL/GenBank/DDBJ whole genome shotgun (WGS) entry which is preliminary data.</text>
</comment>
<name>A0ABS9SN42_9BACT</name>
<dbReference type="PANTHER" id="PTHR48024">
    <property type="entry name" value="GEO13361P1-RELATED"/>
    <property type="match status" value="1"/>
</dbReference>
<dbReference type="InterPro" id="IPR012677">
    <property type="entry name" value="Nucleotide-bd_a/b_plait_sf"/>
</dbReference>
<dbReference type="InterPro" id="IPR000504">
    <property type="entry name" value="RRM_dom"/>
</dbReference>
<sequence length="74" mass="8279">MNIYVSNLGYSFSTEDLTELFSSYGSVDSARIILDKFTKQSRGFGFVEMSDEDSATKAIKELNGTMHDAALLKW</sequence>
<dbReference type="RefSeq" id="WP_240831812.1">
    <property type="nucleotide sequence ID" value="NZ_JAKWBL010000004.1"/>
</dbReference>
<dbReference type="SMART" id="SM00360">
    <property type="entry name" value="RRM"/>
    <property type="match status" value="1"/>
</dbReference>
<evidence type="ECO:0000259" key="2">
    <source>
        <dbReference type="PROSITE" id="PS50102"/>
    </source>
</evidence>
<dbReference type="PANTHER" id="PTHR48024:SF56">
    <property type="entry name" value="HETEROGENEOUS NUCLEAR RIBONUCLEOPROTEIN A0"/>
    <property type="match status" value="1"/>
</dbReference>
<keyword evidence="4" id="KW-1185">Reference proteome</keyword>
<evidence type="ECO:0000313" key="4">
    <source>
        <dbReference type="Proteomes" id="UP001202248"/>
    </source>
</evidence>
<keyword evidence="1" id="KW-0694">RNA-binding</keyword>
<gene>
    <name evidence="3" type="ORF">MKP09_18615</name>
</gene>
<proteinExistence type="predicted"/>
<feature type="domain" description="RRM" evidence="2">
    <location>
        <begin position="1"/>
        <end position="74"/>
    </location>
</feature>
<reference evidence="3 4" key="1">
    <citation type="submission" date="2022-02" db="EMBL/GenBank/DDBJ databases">
        <authorList>
            <person name="Min J."/>
        </authorList>
    </citation>
    <scope>NUCLEOTIDE SEQUENCE [LARGE SCALE GENOMIC DNA]</scope>
    <source>
        <strain evidence="3 4">GR10-1</strain>
    </source>
</reference>
<evidence type="ECO:0000313" key="3">
    <source>
        <dbReference type="EMBL" id="MCH5599780.1"/>
    </source>
</evidence>